<evidence type="ECO:0000256" key="6">
    <source>
        <dbReference type="ARBA" id="ARBA00022917"/>
    </source>
</evidence>
<keyword evidence="4 9" id="KW-0547">Nucleotide-binding</keyword>
<evidence type="ECO:0000256" key="1">
    <source>
        <dbReference type="ARBA" id="ARBA00005594"/>
    </source>
</evidence>
<dbReference type="Gene3D" id="3.40.50.620">
    <property type="entry name" value="HUPs"/>
    <property type="match status" value="1"/>
</dbReference>
<dbReference type="Pfam" id="PF05746">
    <property type="entry name" value="DALR_1"/>
    <property type="match status" value="1"/>
</dbReference>
<comment type="subunit">
    <text evidence="9">Monomer.</text>
</comment>
<dbReference type="HAMAP" id="MF_00123">
    <property type="entry name" value="Arg_tRNA_synth"/>
    <property type="match status" value="1"/>
</dbReference>
<dbReference type="InterPro" id="IPR014729">
    <property type="entry name" value="Rossmann-like_a/b/a_fold"/>
</dbReference>
<dbReference type="STRING" id="1802689.A3F25_02585"/>
<evidence type="ECO:0000313" key="14">
    <source>
        <dbReference type="Proteomes" id="UP000177478"/>
    </source>
</evidence>
<dbReference type="Gene3D" id="1.10.730.10">
    <property type="entry name" value="Isoleucyl-tRNA Synthetase, Domain 1"/>
    <property type="match status" value="1"/>
</dbReference>
<comment type="subcellular location">
    <subcellularLocation>
        <location evidence="9">Cytoplasm</location>
    </subcellularLocation>
</comment>
<name>A0A1F8G0S8_9BACT</name>
<dbReference type="SMART" id="SM00836">
    <property type="entry name" value="DALR_1"/>
    <property type="match status" value="1"/>
</dbReference>
<keyword evidence="7 9" id="KW-0030">Aminoacyl-tRNA synthetase</keyword>
<keyword evidence="5 9" id="KW-0067">ATP-binding</keyword>
<evidence type="ECO:0000313" key="13">
    <source>
        <dbReference type="EMBL" id="OGN18965.1"/>
    </source>
</evidence>
<gene>
    <name evidence="9" type="primary">argS</name>
    <name evidence="13" type="ORF">A3F25_02585</name>
</gene>
<feature type="domain" description="Arginyl tRNA synthetase N-terminal" evidence="12">
    <location>
        <begin position="2"/>
        <end position="86"/>
    </location>
</feature>
<dbReference type="InterPro" id="IPR001278">
    <property type="entry name" value="Arg-tRNA-ligase"/>
</dbReference>
<dbReference type="EMBL" id="MGKD01000025">
    <property type="protein sequence ID" value="OGN18965.1"/>
    <property type="molecule type" value="Genomic_DNA"/>
</dbReference>
<dbReference type="InterPro" id="IPR035684">
    <property type="entry name" value="ArgRS_core"/>
</dbReference>
<dbReference type="GO" id="GO:0005524">
    <property type="term" value="F:ATP binding"/>
    <property type="evidence" value="ECO:0007669"/>
    <property type="project" value="UniProtKB-UniRule"/>
</dbReference>
<proteinExistence type="inferred from homology"/>
<dbReference type="Pfam" id="PF03485">
    <property type="entry name" value="Arg_tRNA_synt_N"/>
    <property type="match status" value="1"/>
</dbReference>
<evidence type="ECO:0000256" key="2">
    <source>
        <dbReference type="ARBA" id="ARBA00022490"/>
    </source>
</evidence>
<dbReference type="SUPFAM" id="SSF47323">
    <property type="entry name" value="Anticodon-binding domain of a subclass of class I aminoacyl-tRNA synthetases"/>
    <property type="match status" value="1"/>
</dbReference>
<feature type="domain" description="DALR anticodon binding" evidence="11">
    <location>
        <begin position="427"/>
        <end position="542"/>
    </location>
</feature>
<keyword evidence="2 9" id="KW-0963">Cytoplasm</keyword>
<accession>A0A1F8G0S8</accession>
<dbReference type="CDD" id="cd00671">
    <property type="entry name" value="ArgRS_core"/>
    <property type="match status" value="1"/>
</dbReference>
<evidence type="ECO:0000259" key="11">
    <source>
        <dbReference type="SMART" id="SM00836"/>
    </source>
</evidence>
<organism evidence="13 14">
    <name type="scientific">Candidatus Yanofskybacteria bacterium RIFCSPHIGHO2_12_FULL_45_19b</name>
    <dbReference type="NCBI Taxonomy" id="1802689"/>
    <lineage>
        <taxon>Bacteria</taxon>
        <taxon>Candidatus Yanofskyibacteriota</taxon>
    </lineage>
</organism>
<dbReference type="PANTHER" id="PTHR11956">
    <property type="entry name" value="ARGINYL-TRNA SYNTHETASE"/>
    <property type="match status" value="1"/>
</dbReference>
<reference evidence="13 14" key="1">
    <citation type="journal article" date="2016" name="Nat. Commun.">
        <title>Thousands of microbial genomes shed light on interconnected biogeochemical processes in an aquifer system.</title>
        <authorList>
            <person name="Anantharaman K."/>
            <person name="Brown C.T."/>
            <person name="Hug L.A."/>
            <person name="Sharon I."/>
            <person name="Castelle C.J."/>
            <person name="Probst A.J."/>
            <person name="Thomas B.C."/>
            <person name="Singh A."/>
            <person name="Wilkins M.J."/>
            <person name="Karaoz U."/>
            <person name="Brodie E.L."/>
            <person name="Williams K.H."/>
            <person name="Hubbard S.S."/>
            <person name="Banfield J.F."/>
        </authorList>
    </citation>
    <scope>NUCLEOTIDE SEQUENCE [LARGE SCALE GENOMIC DNA]</scope>
</reference>
<dbReference type="PRINTS" id="PR01038">
    <property type="entry name" value="TRNASYNTHARG"/>
</dbReference>
<dbReference type="PANTHER" id="PTHR11956:SF5">
    <property type="entry name" value="ARGININE--TRNA LIGASE, CYTOPLASMIC"/>
    <property type="match status" value="1"/>
</dbReference>
<evidence type="ECO:0000256" key="4">
    <source>
        <dbReference type="ARBA" id="ARBA00022741"/>
    </source>
</evidence>
<dbReference type="EC" id="6.1.1.19" evidence="9"/>
<keyword evidence="6 9" id="KW-0648">Protein biosynthesis</keyword>
<protein>
    <recommendedName>
        <fullName evidence="9">Arginine--tRNA ligase</fullName>
        <ecNumber evidence="9">6.1.1.19</ecNumber>
    </recommendedName>
    <alternativeName>
        <fullName evidence="9">Arginyl-tRNA synthetase</fullName>
        <shortName evidence="9">ArgRS</shortName>
    </alternativeName>
</protein>
<evidence type="ECO:0000256" key="7">
    <source>
        <dbReference type="ARBA" id="ARBA00023146"/>
    </source>
</evidence>
<evidence type="ECO:0000256" key="10">
    <source>
        <dbReference type="RuleBase" id="RU363038"/>
    </source>
</evidence>
<dbReference type="Proteomes" id="UP000177478">
    <property type="component" value="Unassembled WGS sequence"/>
</dbReference>
<dbReference type="SUPFAM" id="SSF55190">
    <property type="entry name" value="Arginyl-tRNA synthetase (ArgRS), N-terminal 'additional' domain"/>
    <property type="match status" value="1"/>
</dbReference>
<dbReference type="GO" id="GO:0004814">
    <property type="term" value="F:arginine-tRNA ligase activity"/>
    <property type="evidence" value="ECO:0007669"/>
    <property type="project" value="UniProtKB-UniRule"/>
</dbReference>
<evidence type="ECO:0000256" key="3">
    <source>
        <dbReference type="ARBA" id="ARBA00022598"/>
    </source>
</evidence>
<dbReference type="SUPFAM" id="SSF52374">
    <property type="entry name" value="Nucleotidylyl transferase"/>
    <property type="match status" value="1"/>
</dbReference>
<dbReference type="NCBIfam" id="TIGR00456">
    <property type="entry name" value="argS"/>
    <property type="match status" value="1"/>
</dbReference>
<evidence type="ECO:0000256" key="9">
    <source>
        <dbReference type="HAMAP-Rule" id="MF_00123"/>
    </source>
</evidence>
<comment type="catalytic activity">
    <reaction evidence="8 9">
        <text>tRNA(Arg) + L-arginine + ATP = L-arginyl-tRNA(Arg) + AMP + diphosphate</text>
        <dbReference type="Rhea" id="RHEA:20301"/>
        <dbReference type="Rhea" id="RHEA-COMP:9658"/>
        <dbReference type="Rhea" id="RHEA-COMP:9673"/>
        <dbReference type="ChEBI" id="CHEBI:30616"/>
        <dbReference type="ChEBI" id="CHEBI:32682"/>
        <dbReference type="ChEBI" id="CHEBI:33019"/>
        <dbReference type="ChEBI" id="CHEBI:78442"/>
        <dbReference type="ChEBI" id="CHEBI:78513"/>
        <dbReference type="ChEBI" id="CHEBI:456215"/>
        <dbReference type="EC" id="6.1.1.19"/>
    </reaction>
</comment>
<feature type="short sequence motif" description="'HIGH' region" evidence="9">
    <location>
        <begin position="122"/>
        <end position="132"/>
    </location>
</feature>
<evidence type="ECO:0000259" key="12">
    <source>
        <dbReference type="SMART" id="SM01016"/>
    </source>
</evidence>
<dbReference type="InterPro" id="IPR008909">
    <property type="entry name" value="DALR_anticod-bd"/>
</dbReference>
<dbReference type="PROSITE" id="PS00178">
    <property type="entry name" value="AA_TRNA_LIGASE_I"/>
    <property type="match status" value="1"/>
</dbReference>
<dbReference type="InterPro" id="IPR001412">
    <property type="entry name" value="aa-tRNA-synth_I_CS"/>
</dbReference>
<keyword evidence="3 9" id="KW-0436">Ligase</keyword>
<comment type="similarity">
    <text evidence="1 9 10">Belongs to the class-I aminoacyl-tRNA synthetase family.</text>
</comment>
<dbReference type="Gene3D" id="3.30.1360.70">
    <property type="entry name" value="Arginyl tRNA synthetase N-terminal domain"/>
    <property type="match status" value="1"/>
</dbReference>
<comment type="caution">
    <text evidence="13">The sequence shown here is derived from an EMBL/GenBank/DDBJ whole genome shotgun (WGS) entry which is preliminary data.</text>
</comment>
<sequence>MGVFREKIRTKLAGLAPVDTVFAVSAGEKNFGDYASNLAMVLAKQTGQDPRQVGEEIVTKLTADADDRAWLEKIEVAGPGFINFYLKDPALNEDLDKAVKQGEDFGKSTGEPRKINIEFVSANPTGPLTLGNGRSAAYGEALANVFKFFGNTVDKEYFLNDIGRQVRILGESVAKKFIELSGGKTEWGEELYQGEYINDLAAEFKLTELHDGSLDDLATISEKASAFAMPKMIEAIKQSLARFGVVHDIWFQESSLQNGGEIKALLETLAEKNLSYEQEGALWFKATQFGLDKDIVIRKSDGFTSYILSDFAYAINKAQRGYDLMIYILGADHHGDVVRIKTGLRALGLPEDKFHLMIYQVVTFLDKGEKFKMSKRAGKFITLDSLLDEVPADVVKFFFLMKSMDSQMDFDFSLAKEESSKNPVYYIQYALVRMSKILQQAQAQNLTGGATGLAYQTEERALAMQILRWPEILSDTVNDWQVHRIASYLLDLAGAVSRFYETCRVIGGAAERVALRLTLVAGSVIVLKSGLKLLGLTTPEQM</sequence>
<dbReference type="InterPro" id="IPR036695">
    <property type="entry name" value="Arg-tRNA-synth_N_sf"/>
</dbReference>
<dbReference type="InterPro" id="IPR005148">
    <property type="entry name" value="Arg-tRNA-synth_N"/>
</dbReference>
<evidence type="ECO:0000256" key="5">
    <source>
        <dbReference type="ARBA" id="ARBA00022840"/>
    </source>
</evidence>
<dbReference type="GO" id="GO:0006420">
    <property type="term" value="P:arginyl-tRNA aminoacylation"/>
    <property type="evidence" value="ECO:0007669"/>
    <property type="project" value="UniProtKB-UniRule"/>
</dbReference>
<evidence type="ECO:0000256" key="8">
    <source>
        <dbReference type="ARBA" id="ARBA00049339"/>
    </source>
</evidence>
<dbReference type="AlphaFoldDB" id="A0A1F8G0S8"/>
<dbReference type="SMART" id="SM01016">
    <property type="entry name" value="Arg_tRNA_synt_N"/>
    <property type="match status" value="1"/>
</dbReference>
<dbReference type="Pfam" id="PF00750">
    <property type="entry name" value="tRNA-synt_1d"/>
    <property type="match status" value="1"/>
</dbReference>
<dbReference type="GO" id="GO:0005737">
    <property type="term" value="C:cytoplasm"/>
    <property type="evidence" value="ECO:0007669"/>
    <property type="project" value="UniProtKB-SubCell"/>
</dbReference>
<dbReference type="InterPro" id="IPR009080">
    <property type="entry name" value="tRNAsynth_Ia_anticodon-bd"/>
</dbReference>